<name>A0ABP8XV85_9ACTN</name>
<proteinExistence type="predicted"/>
<feature type="domain" description="FlgD/Vpr Ig-like" evidence="2">
    <location>
        <begin position="174"/>
        <end position="238"/>
    </location>
</feature>
<dbReference type="RefSeq" id="WP_345523193.1">
    <property type="nucleotide sequence ID" value="NZ_BAABKM010000003.1"/>
</dbReference>
<feature type="signal peptide" evidence="1">
    <location>
        <begin position="1"/>
        <end position="21"/>
    </location>
</feature>
<reference evidence="4" key="1">
    <citation type="journal article" date="2019" name="Int. J. Syst. Evol. Microbiol.">
        <title>The Global Catalogue of Microorganisms (GCM) 10K type strain sequencing project: providing services to taxonomists for standard genome sequencing and annotation.</title>
        <authorList>
            <consortium name="The Broad Institute Genomics Platform"/>
            <consortium name="The Broad Institute Genome Sequencing Center for Infectious Disease"/>
            <person name="Wu L."/>
            <person name="Ma J."/>
        </authorList>
    </citation>
    <scope>NUCLEOTIDE SEQUENCE [LARGE SCALE GENOMIC DNA]</scope>
    <source>
        <strain evidence="4">JCM 18531</strain>
    </source>
</reference>
<feature type="chain" id="PRO_5046063985" description="FlgD/Vpr Ig-like domain-containing protein" evidence="1">
    <location>
        <begin position="22"/>
        <end position="519"/>
    </location>
</feature>
<keyword evidence="4" id="KW-1185">Reference proteome</keyword>
<accession>A0ABP8XV85</accession>
<dbReference type="Proteomes" id="UP001499974">
    <property type="component" value="Unassembled WGS sequence"/>
</dbReference>
<sequence length="519" mass="55296">MFRRVVLAACGAVLLVGSALSAVPAEAGVSRDRPPPLITVEKFRHDFSPDRDGYHDQLKIPVTLTRNSLLVVRVVDLDTKQVVAHAGRAICLGGPCRLKRGTHVVRWPDIAHVFDDDVINRSQRGRYRLTFGAETRTGRYETARSVVVTLRGGAVDLDSDADRLISPNGDGRRDRLRIGYDLEQSARVRAVVRSGQGAVVDQVRLGRLAAGHHTWTWAPSTKPSSRPADGSYSVSLVAVPPAHGPGAGRAGITVRTDTVGPDATPDHSRTTVYPATTLFADEVRFQFDDDVAIGSLDVSVRRPDGALVRTLEPETVPCVPGDSYHMLAGDCALLRWDGRTAAGSYVLRARAYDAAGNQTVAETPLTVSSKPLVEQTKSTTVPASQWGGGKTPCADPYSSQGCGFTFHEPVPSERFTGGLSFRAGTGTAELIFPVGGETGHERFRVTATGGPTTPGDQDVASLSGTQMQGDGSFTTGWHPVTLAAGALQAEGFWVTSTSNGNDYDVASFTVEQTYFAPAS</sequence>
<evidence type="ECO:0000259" key="2">
    <source>
        <dbReference type="Pfam" id="PF13860"/>
    </source>
</evidence>
<organism evidence="3 4">
    <name type="scientific">Nocardioides conyzicola</name>
    <dbReference type="NCBI Taxonomy" id="1651781"/>
    <lineage>
        <taxon>Bacteria</taxon>
        <taxon>Bacillati</taxon>
        <taxon>Actinomycetota</taxon>
        <taxon>Actinomycetes</taxon>
        <taxon>Propionibacteriales</taxon>
        <taxon>Nocardioidaceae</taxon>
        <taxon>Nocardioides</taxon>
    </lineage>
</organism>
<keyword evidence="1" id="KW-0732">Signal</keyword>
<evidence type="ECO:0000313" key="4">
    <source>
        <dbReference type="Proteomes" id="UP001499974"/>
    </source>
</evidence>
<dbReference type="Gene3D" id="2.60.40.4070">
    <property type="match status" value="1"/>
</dbReference>
<comment type="caution">
    <text evidence="3">The sequence shown here is derived from an EMBL/GenBank/DDBJ whole genome shotgun (WGS) entry which is preliminary data.</text>
</comment>
<dbReference type="Pfam" id="PF13860">
    <property type="entry name" value="FlgD_ig"/>
    <property type="match status" value="1"/>
</dbReference>
<evidence type="ECO:0000256" key="1">
    <source>
        <dbReference type="SAM" id="SignalP"/>
    </source>
</evidence>
<gene>
    <name evidence="3" type="ORF">GCM10023349_38890</name>
</gene>
<dbReference type="InterPro" id="IPR025965">
    <property type="entry name" value="FlgD/Vpr_Ig-like"/>
</dbReference>
<protein>
    <recommendedName>
        <fullName evidence="2">FlgD/Vpr Ig-like domain-containing protein</fullName>
    </recommendedName>
</protein>
<dbReference type="EMBL" id="BAABKM010000003">
    <property type="protein sequence ID" value="GAA4715553.1"/>
    <property type="molecule type" value="Genomic_DNA"/>
</dbReference>
<evidence type="ECO:0000313" key="3">
    <source>
        <dbReference type="EMBL" id="GAA4715553.1"/>
    </source>
</evidence>